<name>A0A2P6MWY3_9EUKA</name>
<dbReference type="Proteomes" id="UP000241769">
    <property type="component" value="Unassembled WGS sequence"/>
</dbReference>
<dbReference type="AlphaFoldDB" id="A0A2P6MWY3"/>
<protein>
    <submittedName>
        <fullName evidence="1">Uncharacterized protein</fullName>
    </submittedName>
</protein>
<comment type="caution">
    <text evidence="1">The sequence shown here is derived from an EMBL/GenBank/DDBJ whole genome shotgun (WGS) entry which is preliminary data.</text>
</comment>
<evidence type="ECO:0000313" key="2">
    <source>
        <dbReference type="Proteomes" id="UP000241769"/>
    </source>
</evidence>
<dbReference type="EMBL" id="MDYQ01000341">
    <property type="protein sequence ID" value="PRP76215.1"/>
    <property type="molecule type" value="Genomic_DNA"/>
</dbReference>
<sequence length="143" mass="16331">MQCFLPSLHKACSEHTKAYKCFAENLQTDDRKQAFSVCPPTVAKKVKWTFNTSGPRKGTEEAFQRGYHLYYCELVLVNNRIENSTVFPAIINLPCIMEEHRRLKDQELSDARSLWNVRPPCMSVPTHAHQKCSACSAKGAHFN</sequence>
<reference evidence="1 2" key="1">
    <citation type="journal article" date="2018" name="Genome Biol. Evol.">
        <title>Multiple Roots of Fruiting Body Formation in Amoebozoa.</title>
        <authorList>
            <person name="Hillmann F."/>
            <person name="Forbes G."/>
            <person name="Novohradska S."/>
            <person name="Ferling I."/>
            <person name="Riege K."/>
            <person name="Groth M."/>
            <person name="Westermann M."/>
            <person name="Marz M."/>
            <person name="Spaller T."/>
            <person name="Winckler T."/>
            <person name="Schaap P."/>
            <person name="Glockner G."/>
        </authorList>
    </citation>
    <scope>NUCLEOTIDE SEQUENCE [LARGE SCALE GENOMIC DNA]</scope>
    <source>
        <strain evidence="1 2">Jena</strain>
    </source>
</reference>
<accession>A0A2P6MWY3</accession>
<dbReference type="InParanoid" id="A0A2P6MWY3"/>
<keyword evidence="2" id="KW-1185">Reference proteome</keyword>
<gene>
    <name evidence="1" type="ORF">PROFUN_15209</name>
</gene>
<organism evidence="1 2">
    <name type="scientific">Planoprotostelium fungivorum</name>
    <dbReference type="NCBI Taxonomy" id="1890364"/>
    <lineage>
        <taxon>Eukaryota</taxon>
        <taxon>Amoebozoa</taxon>
        <taxon>Evosea</taxon>
        <taxon>Variosea</taxon>
        <taxon>Cavosteliida</taxon>
        <taxon>Cavosteliaceae</taxon>
        <taxon>Planoprotostelium</taxon>
    </lineage>
</organism>
<proteinExistence type="predicted"/>
<evidence type="ECO:0000313" key="1">
    <source>
        <dbReference type="EMBL" id="PRP76215.1"/>
    </source>
</evidence>